<evidence type="ECO:0000259" key="1">
    <source>
        <dbReference type="SMART" id="SM01058"/>
    </source>
</evidence>
<dbReference type="Pfam" id="PF02559">
    <property type="entry name" value="CarD_TRCF_RID"/>
    <property type="match status" value="1"/>
</dbReference>
<dbReference type="Gene3D" id="2.40.10.170">
    <property type="match status" value="1"/>
</dbReference>
<dbReference type="InterPro" id="IPR048792">
    <property type="entry name" value="CarD_C"/>
</dbReference>
<dbReference type="InterPro" id="IPR052531">
    <property type="entry name" value="CarD-like_regulator"/>
</dbReference>
<proteinExistence type="predicted"/>
<dbReference type="PANTHER" id="PTHR38447">
    <property type="entry name" value="TRANSCRIPTION FACTOR YDEB-RELATED"/>
    <property type="match status" value="1"/>
</dbReference>
<dbReference type="RefSeq" id="WP_054326409.1">
    <property type="nucleotide sequence ID" value="NZ_JACOPL010000006.1"/>
</dbReference>
<organism evidence="2 3">
    <name type="scientific">Agathobaculum faecis</name>
    <dbReference type="NCBI Taxonomy" id="2763013"/>
    <lineage>
        <taxon>Bacteria</taxon>
        <taxon>Bacillati</taxon>
        <taxon>Bacillota</taxon>
        <taxon>Clostridia</taxon>
        <taxon>Eubacteriales</taxon>
        <taxon>Butyricicoccaceae</taxon>
        <taxon>Agathobaculum</taxon>
    </lineage>
</organism>
<evidence type="ECO:0000313" key="3">
    <source>
        <dbReference type="Proteomes" id="UP000606499"/>
    </source>
</evidence>
<feature type="domain" description="CarD-like/TRCF RNAP-interacting" evidence="1">
    <location>
        <begin position="1"/>
        <end position="111"/>
    </location>
</feature>
<evidence type="ECO:0000313" key="2">
    <source>
        <dbReference type="EMBL" id="MBC5725351.1"/>
    </source>
</evidence>
<dbReference type="Pfam" id="PF21095">
    <property type="entry name" value="CarD_C"/>
    <property type="match status" value="1"/>
</dbReference>
<protein>
    <submittedName>
        <fullName evidence="2">CarD family transcriptional regulator</fullName>
    </submittedName>
</protein>
<dbReference type="GO" id="GO:0009303">
    <property type="term" value="P:rRNA transcription"/>
    <property type="evidence" value="ECO:0007669"/>
    <property type="project" value="TreeGrafter"/>
</dbReference>
<dbReference type="PANTHER" id="PTHR38447:SF1">
    <property type="entry name" value="RNA POLYMERASE-BINDING TRANSCRIPTION FACTOR CARD"/>
    <property type="match status" value="1"/>
</dbReference>
<dbReference type="InterPro" id="IPR042215">
    <property type="entry name" value="CarD-like_C"/>
</dbReference>
<accession>A0A923LU46</accession>
<dbReference type="InterPro" id="IPR036101">
    <property type="entry name" value="CarD-like/TRCF_RID_sf"/>
</dbReference>
<keyword evidence="3" id="KW-1185">Reference proteome</keyword>
<dbReference type="EMBL" id="JACOPL010000006">
    <property type="protein sequence ID" value="MBC5725351.1"/>
    <property type="molecule type" value="Genomic_DNA"/>
</dbReference>
<dbReference type="Gene3D" id="1.20.58.1290">
    <property type="entry name" value="CarD-like, C-terminal domain"/>
    <property type="match status" value="1"/>
</dbReference>
<sequence length="159" mass="17752">MFHIGDQIVHPLHGAGVIEDIVERTIDGTPAQYYALRPAFGDTQLFIPVDSCEKLGIRPVCSRAQAEAFLHKLDDVARSEDKGWNQRYRENMLHIRSGDLLEVAQVVKNLAERDRERGLSTGEKKMLASAKQILASELAFSLGISPEEAGNLIRQRLCI</sequence>
<comment type="caution">
    <text evidence="2">The sequence shown here is derived from an EMBL/GenBank/DDBJ whole genome shotgun (WGS) entry which is preliminary data.</text>
</comment>
<name>A0A923LU46_9FIRM</name>
<dbReference type="AlphaFoldDB" id="A0A923LU46"/>
<dbReference type="SMART" id="SM01058">
    <property type="entry name" value="CarD_TRCF"/>
    <property type="match status" value="1"/>
</dbReference>
<reference evidence="2" key="1">
    <citation type="submission" date="2020-08" db="EMBL/GenBank/DDBJ databases">
        <title>Genome public.</title>
        <authorList>
            <person name="Liu C."/>
            <person name="Sun Q."/>
        </authorList>
    </citation>
    <scope>NUCLEOTIDE SEQUENCE</scope>
    <source>
        <strain evidence="2">NSJ-28</strain>
    </source>
</reference>
<dbReference type="SUPFAM" id="SSF141259">
    <property type="entry name" value="CarD-like"/>
    <property type="match status" value="1"/>
</dbReference>
<dbReference type="Proteomes" id="UP000606499">
    <property type="component" value="Unassembled WGS sequence"/>
</dbReference>
<dbReference type="InterPro" id="IPR003711">
    <property type="entry name" value="CarD-like/TRCF_RID"/>
</dbReference>
<gene>
    <name evidence="2" type="ORF">H8S45_07750</name>
</gene>